<dbReference type="EMBL" id="BAAAQF010000005">
    <property type="protein sequence ID" value="GAA1671396.1"/>
    <property type="molecule type" value="Genomic_DNA"/>
</dbReference>
<protein>
    <recommendedName>
        <fullName evidence="4">Secreted protein</fullName>
    </recommendedName>
</protein>
<name>A0ABN2GHJ4_9ACTN</name>
<keyword evidence="3" id="KW-1185">Reference proteome</keyword>
<evidence type="ECO:0008006" key="4">
    <source>
        <dbReference type="Google" id="ProtNLM"/>
    </source>
</evidence>
<feature type="region of interest" description="Disordered" evidence="1">
    <location>
        <begin position="33"/>
        <end position="89"/>
    </location>
</feature>
<evidence type="ECO:0000313" key="2">
    <source>
        <dbReference type="EMBL" id="GAA1671396.1"/>
    </source>
</evidence>
<organism evidence="2 3">
    <name type="scientific">Glycomyces endophyticus</name>
    <dbReference type="NCBI Taxonomy" id="480996"/>
    <lineage>
        <taxon>Bacteria</taxon>
        <taxon>Bacillati</taxon>
        <taxon>Actinomycetota</taxon>
        <taxon>Actinomycetes</taxon>
        <taxon>Glycomycetales</taxon>
        <taxon>Glycomycetaceae</taxon>
        <taxon>Glycomyces</taxon>
    </lineage>
</organism>
<proteinExistence type="predicted"/>
<evidence type="ECO:0000313" key="3">
    <source>
        <dbReference type="Proteomes" id="UP001499851"/>
    </source>
</evidence>
<evidence type="ECO:0000256" key="1">
    <source>
        <dbReference type="SAM" id="MobiDB-lite"/>
    </source>
</evidence>
<gene>
    <name evidence="2" type="ORF">GCM10009830_16760</name>
</gene>
<reference evidence="2 3" key="1">
    <citation type="journal article" date="2019" name="Int. J. Syst. Evol. Microbiol.">
        <title>The Global Catalogue of Microorganisms (GCM) 10K type strain sequencing project: providing services to taxonomists for standard genome sequencing and annotation.</title>
        <authorList>
            <consortium name="The Broad Institute Genomics Platform"/>
            <consortium name="The Broad Institute Genome Sequencing Center for Infectious Disease"/>
            <person name="Wu L."/>
            <person name="Ma J."/>
        </authorList>
    </citation>
    <scope>NUCLEOTIDE SEQUENCE [LARGE SCALE GENOMIC DNA]</scope>
    <source>
        <strain evidence="2 3">JCM 16001</strain>
    </source>
</reference>
<comment type="caution">
    <text evidence="2">The sequence shown here is derived from an EMBL/GenBank/DDBJ whole genome shotgun (WGS) entry which is preliminary data.</text>
</comment>
<dbReference type="Proteomes" id="UP001499851">
    <property type="component" value="Unassembled WGS sequence"/>
</dbReference>
<sequence length="104" mass="11008">MLLPEPETPMTTRQVAAMSLLVVACAAERQPFPTKPNTVHMFAGHESEATVRSPDSAFHPEGAQPVRSPNTRGHTRNAPSHAAHGATPLTAAACLGDDTAFRLV</sequence>
<accession>A0ABN2GHJ4</accession>